<accession>A0A974GYZ9</accession>
<dbReference type="AlphaFoldDB" id="A0A974GYZ9"/>
<name>A0A974GYZ9_XENLA</name>
<reference evidence="1" key="1">
    <citation type="submission" date="2016-05" db="EMBL/GenBank/DDBJ databases">
        <title>WGS assembly of Xenopus laevis.</title>
        <authorList>
            <person name="Session A."/>
            <person name="Uno Y."/>
            <person name="Kwon T."/>
            <person name="Chapman J."/>
            <person name="Toyoda A."/>
            <person name="Takahashi S."/>
            <person name="Fukui A."/>
            <person name="Hikosaka A."/>
            <person name="Putnam N."/>
            <person name="Stites J."/>
            <person name="Van Heeringen S."/>
            <person name="Quigley I."/>
            <person name="Heinz S."/>
            <person name="Hellsten U."/>
            <person name="Lyons J."/>
            <person name="Suzuki A."/>
            <person name="Kondo M."/>
            <person name="Ogino H."/>
            <person name="Ochi H."/>
            <person name="Bogdanovic O."/>
            <person name="Lister R."/>
            <person name="Georgiou G."/>
            <person name="Paranjpe S."/>
            <person name="Van Kruijsbergen I."/>
            <person name="Mozaffari S."/>
            <person name="Shu S."/>
            <person name="Schmutz J."/>
            <person name="Jenkins J."/>
            <person name="Grimwood J."/>
            <person name="Carlson J."/>
            <person name="Mitros T."/>
            <person name="Simakov O."/>
            <person name="Heald R."/>
            <person name="Miller K."/>
            <person name="Haudenschild C."/>
            <person name="Kuroki Y."/>
            <person name="Tanaka T."/>
            <person name="Michiue T."/>
            <person name="Watanabe M."/>
            <person name="Kinoshita T."/>
            <person name="Ohta Y."/>
            <person name="Mawaribuchi S."/>
            <person name="Suzuki Y."/>
            <person name="Haramoto Y."/>
            <person name="Yamamoto T."/>
            <person name="Takagi C."/>
            <person name="Kitzman J."/>
            <person name="Shendure J."/>
            <person name="Nakayama T."/>
            <person name="Izutsu Y."/>
            <person name="Robert J."/>
            <person name="Dichmann D."/>
            <person name="Flajnik M."/>
            <person name="Houston D."/>
            <person name="Marcotte E."/>
            <person name="Wallingford J."/>
            <person name="Ito Y."/>
            <person name="Asashima M."/>
            <person name="Ueno N."/>
            <person name="Matsuda Y."/>
            <person name="Jan Veenstra G."/>
            <person name="Fujiyama A."/>
            <person name="Harland R."/>
            <person name="Taira M."/>
            <person name="Rokhsar D.S."/>
        </authorList>
    </citation>
    <scope>NUCLEOTIDE SEQUENCE</scope>
    <source>
        <strain evidence="1">J</strain>
        <tissue evidence="1">Blood</tissue>
    </source>
</reference>
<gene>
    <name evidence="1" type="ORF">XELAEV_18003943mg</name>
</gene>
<organism evidence="1">
    <name type="scientific">Xenopus laevis</name>
    <name type="common">African clawed frog</name>
    <dbReference type="NCBI Taxonomy" id="8355"/>
    <lineage>
        <taxon>Eukaryota</taxon>
        <taxon>Metazoa</taxon>
        <taxon>Chordata</taxon>
        <taxon>Craniata</taxon>
        <taxon>Vertebrata</taxon>
        <taxon>Euteleostomi</taxon>
        <taxon>Amphibia</taxon>
        <taxon>Batrachia</taxon>
        <taxon>Anura</taxon>
        <taxon>Pipoidea</taxon>
        <taxon>Pipidae</taxon>
        <taxon>Xenopodinae</taxon>
        <taxon>Xenopus</taxon>
        <taxon>Xenopus</taxon>
    </lineage>
</organism>
<evidence type="ECO:0000313" key="1">
    <source>
        <dbReference type="EMBL" id="OCT55787.1"/>
    </source>
</evidence>
<dbReference type="Proteomes" id="UP000694892">
    <property type="component" value="Unassembled WGS sequence"/>
</dbReference>
<dbReference type="EMBL" id="KV472901">
    <property type="protein sequence ID" value="OCT55787.1"/>
    <property type="molecule type" value="Genomic_DNA"/>
</dbReference>
<proteinExistence type="predicted"/>
<protein>
    <submittedName>
        <fullName evidence="1">Uncharacterized protein</fullName>
    </submittedName>
</protein>
<sequence length="89" mass="9404">MSNTTIGNERLSATTGTADLTGWATFGTATAAKHYTEHEATGGTLLQLTGNLYSSSDTAALMTFPYLDFCHRSVVLRLTSGAATTMYSC</sequence>